<keyword evidence="11" id="KW-0902">Two-component regulatory system</keyword>
<dbReference type="Pfam" id="PF02518">
    <property type="entry name" value="HATPase_c"/>
    <property type="match status" value="1"/>
</dbReference>
<dbReference type="Proteomes" id="UP000004662">
    <property type="component" value="Chromosome"/>
</dbReference>
<dbReference type="SUPFAM" id="SSF47384">
    <property type="entry name" value="Homodimeric domain of signal transducing histidine kinase"/>
    <property type="match status" value="1"/>
</dbReference>
<evidence type="ECO:0000256" key="11">
    <source>
        <dbReference type="ARBA" id="ARBA00023012"/>
    </source>
</evidence>
<dbReference type="SUPFAM" id="SSF52172">
    <property type="entry name" value="CheY-like"/>
    <property type="match status" value="2"/>
</dbReference>
<dbReference type="SMART" id="SM00388">
    <property type="entry name" value="HisKA"/>
    <property type="match status" value="1"/>
</dbReference>
<dbReference type="InterPro" id="IPR004358">
    <property type="entry name" value="Sig_transdc_His_kin-like_C"/>
</dbReference>
<dbReference type="HOGENOM" id="CLU_000445_114_15_7"/>
<evidence type="ECO:0000259" key="15">
    <source>
        <dbReference type="PROSITE" id="PS50109"/>
    </source>
</evidence>
<evidence type="ECO:0000256" key="10">
    <source>
        <dbReference type="ARBA" id="ARBA00022989"/>
    </source>
</evidence>
<evidence type="ECO:0000256" key="5">
    <source>
        <dbReference type="ARBA" id="ARBA00022679"/>
    </source>
</evidence>
<dbReference type="STRING" id="694327.DFW101_1562"/>
<dbReference type="SUPFAM" id="SSF55874">
    <property type="entry name" value="ATPase domain of HSP90 chaperone/DNA topoisomerase II/histidine kinase"/>
    <property type="match status" value="1"/>
</dbReference>
<evidence type="ECO:0000256" key="6">
    <source>
        <dbReference type="ARBA" id="ARBA00022692"/>
    </source>
</evidence>
<evidence type="ECO:0000256" key="7">
    <source>
        <dbReference type="ARBA" id="ARBA00022741"/>
    </source>
</evidence>
<feature type="domain" description="Response regulatory" evidence="16">
    <location>
        <begin position="411"/>
        <end position="529"/>
    </location>
</feature>
<keyword evidence="5" id="KW-0808">Transferase</keyword>
<evidence type="ECO:0000256" key="9">
    <source>
        <dbReference type="ARBA" id="ARBA00022840"/>
    </source>
</evidence>
<evidence type="ECO:0000256" key="14">
    <source>
        <dbReference type="SAM" id="Coils"/>
    </source>
</evidence>
<dbReference type="GO" id="GO:0000155">
    <property type="term" value="F:phosphorelay sensor kinase activity"/>
    <property type="evidence" value="ECO:0007669"/>
    <property type="project" value="InterPro"/>
</dbReference>
<evidence type="ECO:0000256" key="1">
    <source>
        <dbReference type="ARBA" id="ARBA00000085"/>
    </source>
</evidence>
<feature type="modified residue" description="4-aspartylphosphate" evidence="13">
    <location>
        <position position="60"/>
    </location>
</feature>
<evidence type="ECO:0000259" key="16">
    <source>
        <dbReference type="PROSITE" id="PS50110"/>
    </source>
</evidence>
<feature type="modified residue" description="4-aspartylphosphate" evidence="13">
    <location>
        <position position="460"/>
    </location>
</feature>
<dbReference type="SMART" id="SM00448">
    <property type="entry name" value="REC"/>
    <property type="match status" value="2"/>
</dbReference>
<dbReference type="CDD" id="cd17546">
    <property type="entry name" value="REC_hyHK_CKI1_RcsC-like"/>
    <property type="match status" value="1"/>
</dbReference>
<dbReference type="AlphaFoldDB" id="G7Q6F7"/>
<evidence type="ECO:0000256" key="3">
    <source>
        <dbReference type="ARBA" id="ARBA00012438"/>
    </source>
</evidence>
<dbReference type="CDD" id="cd00156">
    <property type="entry name" value="REC"/>
    <property type="match status" value="1"/>
</dbReference>
<dbReference type="FunFam" id="3.30.565.10:FF:000010">
    <property type="entry name" value="Sensor histidine kinase RcsC"/>
    <property type="match status" value="1"/>
</dbReference>
<keyword evidence="18" id="KW-1185">Reference proteome</keyword>
<dbReference type="InterPro" id="IPR011006">
    <property type="entry name" value="CheY-like_superfamily"/>
</dbReference>
<evidence type="ECO:0000256" key="8">
    <source>
        <dbReference type="ARBA" id="ARBA00022777"/>
    </source>
</evidence>
<dbReference type="RefSeq" id="WP_009180965.1">
    <property type="nucleotide sequence ID" value="NZ_CM001368.1"/>
</dbReference>
<dbReference type="EC" id="2.7.13.3" evidence="3"/>
<dbReference type="PANTHER" id="PTHR45339">
    <property type="entry name" value="HYBRID SIGNAL TRANSDUCTION HISTIDINE KINASE J"/>
    <property type="match status" value="1"/>
</dbReference>
<dbReference type="SMART" id="SM00387">
    <property type="entry name" value="HATPase_c"/>
    <property type="match status" value="1"/>
</dbReference>
<dbReference type="OrthoDB" id="5291616at2"/>
<feature type="domain" description="Response regulatory" evidence="16">
    <location>
        <begin position="8"/>
        <end position="125"/>
    </location>
</feature>
<feature type="coiled-coil region" evidence="14">
    <location>
        <begin position="136"/>
        <end position="166"/>
    </location>
</feature>
<dbReference type="GO" id="GO:0005524">
    <property type="term" value="F:ATP binding"/>
    <property type="evidence" value="ECO:0007669"/>
    <property type="project" value="UniProtKB-KW"/>
</dbReference>
<dbReference type="InterPro" id="IPR036097">
    <property type="entry name" value="HisK_dim/P_sf"/>
</dbReference>
<gene>
    <name evidence="17" type="ORF">DFW101_1562</name>
</gene>
<dbReference type="EMBL" id="CM001368">
    <property type="protein sequence ID" value="EHJ47570.1"/>
    <property type="molecule type" value="Genomic_DNA"/>
</dbReference>
<dbReference type="Gene3D" id="1.10.287.130">
    <property type="match status" value="1"/>
</dbReference>
<proteinExistence type="predicted"/>
<organism evidence="17 18">
    <name type="scientific">Solidesulfovibrio carbinoliphilus subsp. oakridgensis</name>
    <dbReference type="NCBI Taxonomy" id="694327"/>
    <lineage>
        <taxon>Bacteria</taxon>
        <taxon>Pseudomonadati</taxon>
        <taxon>Thermodesulfobacteriota</taxon>
        <taxon>Desulfovibrionia</taxon>
        <taxon>Desulfovibrionales</taxon>
        <taxon>Desulfovibrionaceae</taxon>
        <taxon>Solidesulfovibrio</taxon>
    </lineage>
</organism>
<dbReference type="PROSITE" id="PS50109">
    <property type="entry name" value="HIS_KIN"/>
    <property type="match status" value="1"/>
</dbReference>
<dbReference type="InterPro" id="IPR003661">
    <property type="entry name" value="HisK_dim/P_dom"/>
</dbReference>
<evidence type="ECO:0000256" key="2">
    <source>
        <dbReference type="ARBA" id="ARBA00004370"/>
    </source>
</evidence>
<dbReference type="InterPro" id="IPR003594">
    <property type="entry name" value="HATPase_dom"/>
</dbReference>
<dbReference type="PANTHER" id="PTHR45339:SF1">
    <property type="entry name" value="HYBRID SIGNAL TRANSDUCTION HISTIDINE KINASE J"/>
    <property type="match status" value="1"/>
</dbReference>
<dbReference type="InterPro" id="IPR036890">
    <property type="entry name" value="HATPase_C_sf"/>
</dbReference>
<keyword evidence="7" id="KW-0547">Nucleotide-binding</keyword>
<evidence type="ECO:0000313" key="18">
    <source>
        <dbReference type="Proteomes" id="UP000004662"/>
    </source>
</evidence>
<dbReference type="PROSITE" id="PS50110">
    <property type="entry name" value="RESPONSE_REGULATORY"/>
    <property type="match status" value="2"/>
</dbReference>
<dbReference type="Gene3D" id="3.40.50.2300">
    <property type="match status" value="2"/>
</dbReference>
<keyword evidence="9" id="KW-0067">ATP-binding</keyword>
<evidence type="ECO:0000256" key="13">
    <source>
        <dbReference type="PROSITE-ProRule" id="PRU00169"/>
    </source>
</evidence>
<keyword evidence="6" id="KW-0812">Transmembrane</keyword>
<dbReference type="CDD" id="cd16922">
    <property type="entry name" value="HATPase_EvgS-ArcB-TorS-like"/>
    <property type="match status" value="1"/>
</dbReference>
<dbReference type="FunFam" id="1.10.287.130:FF:000004">
    <property type="entry name" value="Ethylene receptor 1"/>
    <property type="match status" value="1"/>
</dbReference>
<keyword evidence="4 13" id="KW-0597">Phosphoprotein</keyword>
<dbReference type="InterPro" id="IPR001789">
    <property type="entry name" value="Sig_transdc_resp-reg_receiver"/>
</dbReference>
<dbReference type="Pfam" id="PF00072">
    <property type="entry name" value="Response_reg"/>
    <property type="match status" value="2"/>
</dbReference>
<comment type="catalytic activity">
    <reaction evidence="1">
        <text>ATP + protein L-histidine = ADP + protein N-phospho-L-histidine.</text>
        <dbReference type="EC" id="2.7.13.3"/>
    </reaction>
</comment>
<reference evidence="18" key="1">
    <citation type="journal article" date="2015" name="Genome Announc.">
        <title>High-Quality Draft Genome Sequence of Desulfovibrio carbinoliphilus FW-101-2B, an Organic Acid-Oxidizing Sulfate-Reducing Bacterium Isolated from Uranium(VI)-Contaminated Groundwater.</title>
        <authorList>
            <person name="Ramsay B.D."/>
            <person name="Hwang C."/>
            <person name="Woo H.L."/>
            <person name="Carroll S.L."/>
            <person name="Lucas S."/>
            <person name="Han J."/>
            <person name="Lapidus A.L."/>
            <person name="Cheng J.F."/>
            <person name="Goodwin L.A."/>
            <person name="Pitluck S."/>
            <person name="Peters L."/>
            <person name="Chertkov O."/>
            <person name="Held B."/>
            <person name="Detter J.C."/>
            <person name="Han C.S."/>
            <person name="Tapia R."/>
            <person name="Land M.L."/>
            <person name="Hauser L.J."/>
            <person name="Kyrpides N.C."/>
            <person name="Ivanova N.N."/>
            <person name="Mikhailova N."/>
            <person name="Pagani I."/>
            <person name="Woyke T."/>
            <person name="Arkin A.P."/>
            <person name="Dehal P."/>
            <person name="Chivian D."/>
            <person name="Criddle C.S."/>
            <person name="Wu W."/>
            <person name="Chakraborty R."/>
            <person name="Hazen T.C."/>
            <person name="Fields M.W."/>
        </authorList>
    </citation>
    <scope>NUCLEOTIDE SEQUENCE [LARGE SCALE GENOMIC DNA]</scope>
    <source>
        <strain evidence="18">FW-101-2B</strain>
    </source>
</reference>
<dbReference type="eggNOG" id="COG2205">
    <property type="taxonomic scope" value="Bacteria"/>
</dbReference>
<dbReference type="CDD" id="cd00082">
    <property type="entry name" value="HisKA"/>
    <property type="match status" value="1"/>
</dbReference>
<keyword evidence="14" id="KW-0175">Coiled coil</keyword>
<name>G7Q6F7_9BACT</name>
<dbReference type="GO" id="GO:0016020">
    <property type="term" value="C:membrane"/>
    <property type="evidence" value="ECO:0007669"/>
    <property type="project" value="UniProtKB-SubCell"/>
</dbReference>
<protein>
    <recommendedName>
        <fullName evidence="3">histidine kinase</fullName>
        <ecNumber evidence="3">2.7.13.3</ecNumber>
    </recommendedName>
</protein>
<feature type="domain" description="Histidine kinase" evidence="15">
    <location>
        <begin position="166"/>
        <end position="388"/>
    </location>
</feature>
<keyword evidence="10" id="KW-1133">Transmembrane helix</keyword>
<evidence type="ECO:0000256" key="12">
    <source>
        <dbReference type="ARBA" id="ARBA00023136"/>
    </source>
</evidence>
<comment type="subcellular location">
    <subcellularLocation>
        <location evidence="2">Membrane</location>
    </subcellularLocation>
</comment>
<dbReference type="Pfam" id="PF00512">
    <property type="entry name" value="HisKA"/>
    <property type="match status" value="1"/>
</dbReference>
<dbReference type="PRINTS" id="PR00344">
    <property type="entry name" value="BCTRLSENSOR"/>
</dbReference>
<dbReference type="Gene3D" id="3.30.565.10">
    <property type="entry name" value="Histidine kinase-like ATPase, C-terminal domain"/>
    <property type="match status" value="1"/>
</dbReference>
<sequence>MPTASPISVLIIDDDEDDFIIAAGHFARILGQEYALSWAAGYDEALAALESGRFDVCLLDYQLGERSGLELLEEFGRRGLAVPSIFLTGQGDREVDLKAMEAGATDYLSKSMLNAHLLERSVRYAIRNKRAELELEERVRDRTAQLQKAVEEAEAANRAKSDFLANMSHEIRTPLNGILGMLQLLQTTDADPEQREYITNAIKSSQRLTRLLADILDLSRIEAGRLPIVETAFEFKSQQEAVIETFDQAARGKGLALDFLVDDRMPAALIGDETRLRQILFNLVGNAVKFSAYGRVAVTATPMHLRDDGSLRVLFTVTDTGIGIPDHLLADIFEPFSQVEGAYSRRFQGAGLGLAIVRRLVSLLGGELDIDSTEGRGTAIYLTLPFRRPRDAPARSEGPATGNDVLKPRLRVLLAEDDEENLLYGRRVLEKSGCLLTCAQNGQEVLRLLRLYDFDVVLMDIQMPVMDGVEATRAIRAGLTDAAKDIPIIAMTAYAMAGDREKFIDAGMDAYIAKPLDMDALKSVINKVLMDRRDAA</sequence>
<accession>G7Q6F7</accession>
<evidence type="ECO:0000313" key="17">
    <source>
        <dbReference type="EMBL" id="EHJ47570.1"/>
    </source>
</evidence>
<dbReference type="InterPro" id="IPR005467">
    <property type="entry name" value="His_kinase_dom"/>
</dbReference>
<keyword evidence="8 17" id="KW-0418">Kinase</keyword>
<evidence type="ECO:0000256" key="4">
    <source>
        <dbReference type="ARBA" id="ARBA00022553"/>
    </source>
</evidence>
<keyword evidence="12" id="KW-0472">Membrane</keyword>